<evidence type="ECO:0000256" key="5">
    <source>
        <dbReference type="ARBA" id="ARBA00022989"/>
    </source>
</evidence>
<keyword evidence="3" id="KW-1003">Cell membrane</keyword>
<dbReference type="PROSITE" id="PS50928">
    <property type="entry name" value="ABC_TM1"/>
    <property type="match status" value="1"/>
</dbReference>
<evidence type="ECO:0000256" key="7">
    <source>
        <dbReference type="RuleBase" id="RU363032"/>
    </source>
</evidence>
<evidence type="ECO:0000313" key="10">
    <source>
        <dbReference type="Proteomes" id="UP000216361"/>
    </source>
</evidence>
<dbReference type="SUPFAM" id="SSF161098">
    <property type="entry name" value="MetI-like"/>
    <property type="match status" value="1"/>
</dbReference>
<feature type="domain" description="ABC transmembrane type-1" evidence="8">
    <location>
        <begin position="133"/>
        <end position="344"/>
    </location>
</feature>
<protein>
    <recommendedName>
        <fullName evidence="8">ABC transmembrane type-1 domain-containing protein</fullName>
    </recommendedName>
</protein>
<evidence type="ECO:0000259" key="8">
    <source>
        <dbReference type="PROSITE" id="PS50928"/>
    </source>
</evidence>
<dbReference type="OrthoDB" id="9805108at2"/>
<dbReference type="CDD" id="cd06261">
    <property type="entry name" value="TM_PBP2"/>
    <property type="match status" value="1"/>
</dbReference>
<proteinExistence type="inferred from homology"/>
<dbReference type="EMBL" id="NOXS01000019">
    <property type="protein sequence ID" value="OYQ21895.1"/>
    <property type="molecule type" value="Genomic_DNA"/>
</dbReference>
<sequence>MRAMRLKTLLGFVLPSVVAMVLLIAVPLVGVIGLSLWNSYTKTEMVRIEQNTPTGTIVRTQPRPVVDETGKPVKVWEFYGLKNFLSVLDVDGIERAFATDRRINPVTGAPQSWPDRFAGVWGDIANLPFWGALSFTLIYTAITTPLILIFGFLIALGVHAVVRPLKGPLIFASLLPFVITPVVGALSIKWLFLDNAVITVVLQSLGFGKIYFLQNAFTTGFLVILYGLWHVVPFAFIVLYAGLQTVPLDSVEAAVVDGASRWQSVRYVIMPHLAPLFSFITLIHVMDAYRVFEPILVFSAGQGASSLQYLTYYLLNGEQNFHKASAAALLTVVGILLLLIPLILRTWRTHREGA</sequence>
<keyword evidence="10" id="KW-1185">Reference proteome</keyword>
<reference evidence="9 10" key="1">
    <citation type="submission" date="2017-07" db="EMBL/GenBank/DDBJ databases">
        <title>Elstera cyanobacteriorum sp. nov., a novel bacterium isolated from cyanobacterial aggregates in a eutrophic lake.</title>
        <authorList>
            <person name="Cai H."/>
        </authorList>
    </citation>
    <scope>NUCLEOTIDE SEQUENCE [LARGE SCALE GENOMIC DNA]</scope>
    <source>
        <strain evidence="9 10">TH019</strain>
    </source>
</reference>
<evidence type="ECO:0000256" key="1">
    <source>
        <dbReference type="ARBA" id="ARBA00004651"/>
    </source>
</evidence>
<dbReference type="InterPro" id="IPR051393">
    <property type="entry name" value="ABC_transporter_permease"/>
</dbReference>
<comment type="caution">
    <text evidence="9">The sequence shown here is derived from an EMBL/GenBank/DDBJ whole genome shotgun (WGS) entry which is preliminary data.</text>
</comment>
<dbReference type="InterPro" id="IPR035906">
    <property type="entry name" value="MetI-like_sf"/>
</dbReference>
<keyword evidence="6" id="KW-0472">Membrane</keyword>
<keyword evidence="4" id="KW-0812">Transmembrane</keyword>
<gene>
    <name evidence="9" type="ORF">CHR90_00965</name>
</gene>
<dbReference type="PANTHER" id="PTHR30193:SF37">
    <property type="entry name" value="INNER MEMBRANE ABC TRANSPORTER PERMEASE PROTEIN YCJO"/>
    <property type="match status" value="1"/>
</dbReference>
<dbReference type="GO" id="GO:0055085">
    <property type="term" value="P:transmembrane transport"/>
    <property type="evidence" value="ECO:0007669"/>
    <property type="project" value="InterPro"/>
</dbReference>
<keyword evidence="2 7" id="KW-0813">Transport</keyword>
<keyword evidence="5" id="KW-1133">Transmembrane helix</keyword>
<organism evidence="9 10">
    <name type="scientific">Elstera cyanobacteriorum</name>
    <dbReference type="NCBI Taxonomy" id="2022747"/>
    <lineage>
        <taxon>Bacteria</taxon>
        <taxon>Pseudomonadati</taxon>
        <taxon>Pseudomonadota</taxon>
        <taxon>Alphaproteobacteria</taxon>
        <taxon>Rhodospirillales</taxon>
        <taxon>Rhodospirillaceae</taxon>
        <taxon>Elstera</taxon>
    </lineage>
</organism>
<dbReference type="InterPro" id="IPR000515">
    <property type="entry name" value="MetI-like"/>
</dbReference>
<dbReference type="AlphaFoldDB" id="A0A255XZU6"/>
<evidence type="ECO:0000256" key="4">
    <source>
        <dbReference type="ARBA" id="ARBA00022692"/>
    </source>
</evidence>
<comment type="similarity">
    <text evidence="7">Belongs to the binding-protein-dependent transport system permease family.</text>
</comment>
<dbReference type="GO" id="GO:0005886">
    <property type="term" value="C:plasma membrane"/>
    <property type="evidence" value="ECO:0007669"/>
    <property type="project" value="UniProtKB-SubCell"/>
</dbReference>
<name>A0A255XZU6_9PROT</name>
<evidence type="ECO:0000313" key="9">
    <source>
        <dbReference type="EMBL" id="OYQ21895.1"/>
    </source>
</evidence>
<dbReference type="Gene3D" id="1.10.3720.10">
    <property type="entry name" value="MetI-like"/>
    <property type="match status" value="1"/>
</dbReference>
<dbReference type="Proteomes" id="UP000216361">
    <property type="component" value="Unassembled WGS sequence"/>
</dbReference>
<dbReference type="PANTHER" id="PTHR30193">
    <property type="entry name" value="ABC TRANSPORTER PERMEASE PROTEIN"/>
    <property type="match status" value="1"/>
</dbReference>
<evidence type="ECO:0000256" key="3">
    <source>
        <dbReference type="ARBA" id="ARBA00022475"/>
    </source>
</evidence>
<comment type="subcellular location">
    <subcellularLocation>
        <location evidence="1 7">Cell membrane</location>
        <topology evidence="1 7">Multi-pass membrane protein</topology>
    </subcellularLocation>
</comment>
<evidence type="ECO:0000256" key="6">
    <source>
        <dbReference type="ARBA" id="ARBA00023136"/>
    </source>
</evidence>
<evidence type="ECO:0000256" key="2">
    <source>
        <dbReference type="ARBA" id="ARBA00022448"/>
    </source>
</evidence>
<accession>A0A255XZU6</accession>
<dbReference type="Pfam" id="PF00528">
    <property type="entry name" value="BPD_transp_1"/>
    <property type="match status" value="1"/>
</dbReference>